<dbReference type="PaxDb" id="7955-ENSDARP00000123390"/>
<feature type="transmembrane region" description="Helical" evidence="6">
    <location>
        <begin position="52"/>
        <end position="76"/>
    </location>
</feature>
<dbReference type="PROSITE" id="PS51225">
    <property type="entry name" value="MARVEL"/>
    <property type="match status" value="1"/>
</dbReference>
<dbReference type="Pfam" id="PF01284">
    <property type="entry name" value="MARVEL"/>
    <property type="match status" value="1"/>
</dbReference>
<feature type="transmembrane region" description="Helical" evidence="6">
    <location>
        <begin position="24"/>
        <end position="46"/>
    </location>
</feature>
<evidence type="ECO:0000256" key="4">
    <source>
        <dbReference type="ARBA" id="ARBA00023136"/>
    </source>
</evidence>
<dbReference type="InterPro" id="IPR050578">
    <property type="entry name" value="MARVEL-CKLF_proteins"/>
</dbReference>
<dbReference type="GO" id="GO:0016020">
    <property type="term" value="C:membrane"/>
    <property type="evidence" value="ECO:0000318"/>
    <property type="project" value="GO_Central"/>
</dbReference>
<reference evidence="8" key="1">
    <citation type="submission" date="2011-07" db="UniProtKB">
        <authorList>
            <consortium name="Ensembl"/>
        </authorList>
    </citation>
    <scope>IDENTIFICATION</scope>
    <source>
        <strain evidence="8">Tuebingen</strain>
    </source>
</reference>
<dbReference type="Ensembl" id="ENSDART00000191019.1">
    <property type="protein sequence ID" value="ENSDARP00000150298.1"/>
    <property type="gene ID" value="ENSDARG00000043442.8"/>
</dbReference>
<dbReference type="eggNOG" id="KOG4788">
    <property type="taxonomic scope" value="Eukaryota"/>
</dbReference>
<comment type="subcellular location">
    <subcellularLocation>
        <location evidence="1">Membrane</location>
        <topology evidence="1">Multi-pass membrane protein</topology>
    </subcellularLocation>
</comment>
<dbReference type="OrthoDB" id="9940869at2759"/>
<dbReference type="Ensembl" id="ENSDART00000140516.3">
    <property type="protein sequence ID" value="ENSDARP00000123390.1"/>
    <property type="gene ID" value="ENSDARG00000043442.8"/>
</dbReference>
<dbReference type="EMBL" id="CR556713">
    <property type="status" value="NOT_ANNOTATED_CDS"/>
    <property type="molecule type" value="Genomic_DNA"/>
</dbReference>
<dbReference type="PANTHER" id="PTHR22776:SF94">
    <property type="entry name" value="MAL, T CELL DIFFERENTIATION PROTEIN A"/>
    <property type="match status" value="1"/>
</dbReference>
<organism evidence="8">
    <name type="scientific">Danio rerio</name>
    <name type="common">Zebrafish</name>
    <name type="synonym">Brachydanio rerio</name>
    <dbReference type="NCBI Taxonomy" id="7955"/>
    <lineage>
        <taxon>Eukaryota</taxon>
        <taxon>Metazoa</taxon>
        <taxon>Chordata</taxon>
        <taxon>Craniata</taxon>
        <taxon>Vertebrata</taxon>
        <taxon>Euteleostomi</taxon>
        <taxon>Actinopterygii</taxon>
        <taxon>Neopterygii</taxon>
        <taxon>Teleostei</taxon>
        <taxon>Ostariophysi</taxon>
        <taxon>Cypriniformes</taxon>
        <taxon>Danionidae</taxon>
        <taxon>Danioninae</taxon>
        <taxon>Danio</taxon>
    </lineage>
</organism>
<dbReference type="GeneTree" id="ENSGT00940000154987"/>
<dbReference type="ZFIN" id="ZDB-GENE-061027-365">
    <property type="gene designation" value="mala.2"/>
</dbReference>
<dbReference type="FunCoup" id="F1QHP6">
    <property type="interactions" value="168"/>
</dbReference>
<dbReference type="AGR" id="ZFIN:ZDB-GENE-061027-365"/>
<protein>
    <submittedName>
        <fullName evidence="8">Zgc:153665</fullName>
    </submittedName>
</protein>
<keyword evidence="2 5" id="KW-0812">Transmembrane</keyword>
<feature type="transmembrane region" description="Helical" evidence="6">
    <location>
        <begin position="121"/>
        <end position="142"/>
    </location>
</feature>
<evidence type="ECO:0000313" key="9">
    <source>
        <dbReference type="ZFIN" id="ZDB-GENE-061027-365"/>
    </source>
</evidence>
<accession>F1QHP6</accession>
<evidence type="ECO:0000256" key="5">
    <source>
        <dbReference type="PROSITE-ProRule" id="PRU00581"/>
    </source>
</evidence>
<feature type="transmembrane region" description="Helical" evidence="6">
    <location>
        <begin position="88"/>
        <end position="115"/>
    </location>
</feature>
<gene>
    <name evidence="9" type="primary">mala.2</name>
</gene>
<reference evidence="8" key="2">
    <citation type="journal article" date="2013" name="Nature">
        <title>The zebrafish reference genome sequence and its relationship to the human genome.</title>
        <authorList>
            <consortium name="Genome Reference Consortium Zebrafish"/>
            <person name="Howe K."/>
            <person name="Clark M.D."/>
            <person name="Torroja C.F."/>
            <person name="Torrance J."/>
            <person name="Berthelot C."/>
            <person name="Muffato M."/>
            <person name="Collins J.E."/>
            <person name="Humphray S."/>
            <person name="McLaren K."/>
            <person name="Matthews L."/>
            <person name="McLaren S."/>
            <person name="Sealy I."/>
            <person name="Caccamo M."/>
            <person name="Churcher C."/>
            <person name="Scott C."/>
            <person name="Barrett J.C."/>
            <person name="Koch R."/>
            <person name="Rauch G.J."/>
            <person name="White S."/>
            <person name="Chow W."/>
            <person name="Kilian B."/>
            <person name="Quintais L.T."/>
            <person name="Guerra-Assuncao J.A."/>
            <person name="Zhou Y."/>
            <person name="Gu Y."/>
            <person name="Yen J."/>
            <person name="Vogel J.H."/>
            <person name="Eyre T."/>
            <person name="Redmond S."/>
            <person name="Banerjee R."/>
            <person name="Chi J."/>
            <person name="Fu B."/>
            <person name="Langley E."/>
            <person name="Maguire S.F."/>
            <person name="Laird G.K."/>
            <person name="Lloyd D."/>
            <person name="Kenyon E."/>
            <person name="Donaldson S."/>
            <person name="Sehra H."/>
            <person name="Almeida-King J."/>
            <person name="Loveland J."/>
            <person name="Trevanion S."/>
            <person name="Jones M."/>
            <person name="Quail M."/>
            <person name="Willey D."/>
            <person name="Hunt A."/>
            <person name="Burton J."/>
            <person name="Sims S."/>
            <person name="McLay K."/>
            <person name="Plumb B."/>
            <person name="Davis J."/>
            <person name="Clee C."/>
            <person name="Oliver K."/>
            <person name="Clark R."/>
            <person name="Riddle C."/>
            <person name="Elliot D."/>
            <person name="Eliott D."/>
            <person name="Threadgold G."/>
            <person name="Harden G."/>
            <person name="Ware D."/>
            <person name="Begum S."/>
            <person name="Mortimore B."/>
            <person name="Mortimer B."/>
            <person name="Kerry G."/>
            <person name="Heath P."/>
            <person name="Phillimore B."/>
            <person name="Tracey A."/>
            <person name="Corby N."/>
            <person name="Dunn M."/>
            <person name="Johnson C."/>
            <person name="Wood J."/>
            <person name="Clark S."/>
            <person name="Pelan S."/>
            <person name="Griffiths G."/>
            <person name="Smith M."/>
            <person name="Glithero R."/>
            <person name="Howden P."/>
            <person name="Barker N."/>
            <person name="Lloyd C."/>
            <person name="Stevens C."/>
            <person name="Harley J."/>
            <person name="Holt K."/>
            <person name="Panagiotidis G."/>
            <person name="Lovell J."/>
            <person name="Beasley H."/>
            <person name="Henderson C."/>
            <person name="Gordon D."/>
            <person name="Auger K."/>
            <person name="Wright D."/>
            <person name="Collins J."/>
            <person name="Raisen C."/>
            <person name="Dyer L."/>
            <person name="Leung K."/>
            <person name="Robertson L."/>
            <person name="Ambridge K."/>
            <person name="Leongamornlert D."/>
            <person name="McGuire S."/>
            <person name="Gilderthorp R."/>
            <person name="Griffiths C."/>
            <person name="Manthravadi D."/>
            <person name="Nichol S."/>
            <person name="Barker G."/>
            <person name="Whitehead S."/>
            <person name="Kay M."/>
            <person name="Brown J."/>
            <person name="Murnane C."/>
            <person name="Gray E."/>
            <person name="Humphries M."/>
            <person name="Sycamore N."/>
            <person name="Barker D."/>
            <person name="Saunders D."/>
            <person name="Wallis J."/>
            <person name="Babbage A."/>
            <person name="Hammond S."/>
            <person name="Mashreghi-Mohammadi M."/>
            <person name="Barr L."/>
            <person name="Martin S."/>
            <person name="Wray P."/>
            <person name="Ellington A."/>
            <person name="Matthews N."/>
            <person name="Ellwood M."/>
            <person name="Woodmansey R."/>
            <person name="Clark G."/>
            <person name="Cooper J."/>
            <person name="Cooper J."/>
            <person name="Tromans A."/>
            <person name="Grafham D."/>
            <person name="Skuce C."/>
            <person name="Pandian R."/>
            <person name="Andrews R."/>
            <person name="Harrison E."/>
            <person name="Kimberley A."/>
            <person name="Garnett J."/>
            <person name="Fosker N."/>
            <person name="Hall R."/>
            <person name="Garner P."/>
            <person name="Kelly D."/>
            <person name="Bird C."/>
            <person name="Palmer S."/>
            <person name="Gehring I."/>
            <person name="Berger A."/>
            <person name="Dooley C.M."/>
            <person name="Ersan-Urun Z."/>
            <person name="Eser C."/>
            <person name="Geiger H."/>
            <person name="Geisler M."/>
            <person name="Karotki L."/>
            <person name="Kirn A."/>
            <person name="Konantz J."/>
            <person name="Konantz M."/>
            <person name="Oberlander M."/>
            <person name="Rudolph-Geiger S."/>
            <person name="Teucke M."/>
            <person name="Lanz C."/>
            <person name="Raddatz G."/>
            <person name="Osoegawa K."/>
            <person name="Zhu B."/>
            <person name="Rapp A."/>
            <person name="Widaa S."/>
            <person name="Langford C."/>
            <person name="Yang F."/>
            <person name="Schuster S.C."/>
            <person name="Carter N.P."/>
            <person name="Harrow J."/>
            <person name="Ning Z."/>
            <person name="Herrero J."/>
            <person name="Searle S.M."/>
            <person name="Enright A."/>
            <person name="Geisler R."/>
            <person name="Plasterk R.H."/>
            <person name="Lee C."/>
            <person name="Westerfield M."/>
            <person name="de Jong P.J."/>
            <person name="Zon L.I."/>
            <person name="Postlethwait J.H."/>
            <person name="Nusslein-Volhard C."/>
            <person name="Hubbard T.J."/>
            <person name="Roest Crollius H."/>
            <person name="Rogers J."/>
            <person name="Stemple D.L."/>
        </authorList>
    </citation>
    <scope>NUCLEOTIDE SEQUENCE [LARGE SCALE GENOMIC DNA]</scope>
    <source>
        <strain evidence="8">Tuebingen</strain>
    </source>
</reference>
<evidence type="ECO:0000259" key="7">
    <source>
        <dbReference type="PROSITE" id="PS51225"/>
    </source>
</evidence>
<proteinExistence type="predicted"/>
<dbReference type="OMA" id="CCSIPDM"/>
<feature type="domain" description="MARVEL" evidence="7">
    <location>
        <begin position="17"/>
        <end position="152"/>
    </location>
</feature>
<dbReference type="GO" id="GO:0042552">
    <property type="term" value="P:myelination"/>
    <property type="evidence" value="ECO:0000318"/>
    <property type="project" value="GO_Central"/>
</dbReference>
<accession>A0A8M2BGN9</accession>
<name>F1QHP6_DANRE</name>
<dbReference type="InterPro" id="IPR013295">
    <property type="entry name" value="MAL"/>
</dbReference>
<evidence type="ECO:0000313" key="8">
    <source>
        <dbReference type="Ensembl" id="ENSDARP00000123390"/>
    </source>
</evidence>
<keyword evidence="4 5" id="KW-0472">Membrane</keyword>
<dbReference type="AlphaFoldDB" id="F1QHP6"/>
<dbReference type="GO" id="GO:0019911">
    <property type="term" value="F:structural constituent of myelin sheath"/>
    <property type="evidence" value="ECO:0000318"/>
    <property type="project" value="GO_Central"/>
</dbReference>
<sequence length="154" mass="16949">MATNTGQMGFLPSGGAIFCTIPDILYLPELIFGGLTLSLVASTYLIPYNPQAYVISVTIFCFIVSFFWLMVFACGSHRNKSSWASADVAYHGFATVLYLSASVLLALVTIGIAQIQTETTLIYQLDVAAVVFSFLTTLLYFIHTIFSAIRWKSF</sequence>
<keyword evidence="3 6" id="KW-1133">Transmembrane helix</keyword>
<evidence type="ECO:0000256" key="3">
    <source>
        <dbReference type="ARBA" id="ARBA00022989"/>
    </source>
</evidence>
<dbReference type="PANTHER" id="PTHR22776">
    <property type="entry name" value="MARVEL-CONTAINING POTENTIAL LIPID RAFT-ASSOCIATED PROTEIN"/>
    <property type="match status" value="1"/>
</dbReference>
<evidence type="ECO:0000256" key="6">
    <source>
        <dbReference type="SAM" id="Phobius"/>
    </source>
</evidence>
<dbReference type="InterPro" id="IPR008253">
    <property type="entry name" value="Marvel"/>
</dbReference>
<dbReference type="Bgee" id="ENSDARG00000043442">
    <property type="expression patterns" value="Expressed in testis and 20 other cell types or tissues"/>
</dbReference>
<evidence type="ECO:0000256" key="1">
    <source>
        <dbReference type="ARBA" id="ARBA00004141"/>
    </source>
</evidence>
<dbReference type="PRINTS" id="PR01884">
    <property type="entry name" value="MALPROTEIN"/>
</dbReference>
<dbReference type="HOGENOM" id="CLU_112950_0_0_1"/>
<evidence type="ECO:0000256" key="2">
    <source>
        <dbReference type="ARBA" id="ARBA00022692"/>
    </source>
</evidence>